<dbReference type="EMBL" id="KK853500">
    <property type="protein sequence ID" value="KDR07160.1"/>
    <property type="molecule type" value="Genomic_DNA"/>
</dbReference>
<evidence type="ECO:0000313" key="2">
    <source>
        <dbReference type="Proteomes" id="UP000027135"/>
    </source>
</evidence>
<proteinExistence type="predicted"/>
<dbReference type="AlphaFoldDB" id="A0A067QIN5"/>
<name>A0A067QIN5_ZOONE</name>
<evidence type="ECO:0000313" key="1">
    <source>
        <dbReference type="EMBL" id="KDR07160.1"/>
    </source>
</evidence>
<organism evidence="1 2">
    <name type="scientific">Zootermopsis nevadensis</name>
    <name type="common">Dampwood termite</name>
    <dbReference type="NCBI Taxonomy" id="136037"/>
    <lineage>
        <taxon>Eukaryota</taxon>
        <taxon>Metazoa</taxon>
        <taxon>Ecdysozoa</taxon>
        <taxon>Arthropoda</taxon>
        <taxon>Hexapoda</taxon>
        <taxon>Insecta</taxon>
        <taxon>Pterygota</taxon>
        <taxon>Neoptera</taxon>
        <taxon>Polyneoptera</taxon>
        <taxon>Dictyoptera</taxon>
        <taxon>Blattodea</taxon>
        <taxon>Blattoidea</taxon>
        <taxon>Termitoidae</taxon>
        <taxon>Termopsidae</taxon>
        <taxon>Zootermopsis</taxon>
    </lineage>
</organism>
<protein>
    <submittedName>
        <fullName evidence="1">Uncharacterized protein</fullName>
    </submittedName>
</protein>
<keyword evidence="2" id="KW-1185">Reference proteome</keyword>
<dbReference type="Proteomes" id="UP000027135">
    <property type="component" value="Unassembled WGS sequence"/>
</dbReference>
<gene>
    <name evidence="1" type="ORF">L798_02305</name>
</gene>
<sequence>MIDPSYPDVATASPDSKVETVVSKIISSISTVPGRITGAYCDDGKNQDTRTGFEGYVTPGFPINYRIHSLFLENTEEVRLKFQGSGHGNLRTCVSRDQGSIGTNCIEVKDLEEAVLKIPSPCAGYPYQCPPAYLTVTVTRTLTRCAGTHNSTTTEFRCSGKLFEQRVAVVNKLCILHSFLPVEGGEKLPPIHDQLLTASCTEDMTAVLLSFK</sequence>
<dbReference type="InParanoid" id="A0A067QIN5"/>
<reference evidence="1 2" key="1">
    <citation type="journal article" date="2014" name="Nat. Commun.">
        <title>Molecular traces of alternative social organization in a termite genome.</title>
        <authorList>
            <person name="Terrapon N."/>
            <person name="Li C."/>
            <person name="Robertson H.M."/>
            <person name="Ji L."/>
            <person name="Meng X."/>
            <person name="Booth W."/>
            <person name="Chen Z."/>
            <person name="Childers C.P."/>
            <person name="Glastad K.M."/>
            <person name="Gokhale K."/>
            <person name="Gowin J."/>
            <person name="Gronenberg W."/>
            <person name="Hermansen R.A."/>
            <person name="Hu H."/>
            <person name="Hunt B.G."/>
            <person name="Huylmans A.K."/>
            <person name="Khalil S.M."/>
            <person name="Mitchell R.D."/>
            <person name="Munoz-Torres M.C."/>
            <person name="Mustard J.A."/>
            <person name="Pan H."/>
            <person name="Reese J.T."/>
            <person name="Scharf M.E."/>
            <person name="Sun F."/>
            <person name="Vogel H."/>
            <person name="Xiao J."/>
            <person name="Yang W."/>
            <person name="Yang Z."/>
            <person name="Yang Z."/>
            <person name="Zhou J."/>
            <person name="Zhu J."/>
            <person name="Brent C.S."/>
            <person name="Elsik C.G."/>
            <person name="Goodisman M.A."/>
            <person name="Liberles D.A."/>
            <person name="Roe R.M."/>
            <person name="Vargo E.L."/>
            <person name="Vilcinskas A."/>
            <person name="Wang J."/>
            <person name="Bornberg-Bauer E."/>
            <person name="Korb J."/>
            <person name="Zhang G."/>
            <person name="Liebig J."/>
        </authorList>
    </citation>
    <scope>NUCLEOTIDE SEQUENCE [LARGE SCALE GENOMIC DNA]</scope>
    <source>
        <tissue evidence="1">Whole organism</tissue>
    </source>
</reference>
<dbReference type="STRING" id="136037.A0A067QIN5"/>
<accession>A0A067QIN5</accession>